<feature type="domain" description="3-keto-alpha-glucoside-1,2-lyase/3-keto-2-hydroxy-glucal hydratase" evidence="1">
    <location>
        <begin position="72"/>
        <end position="248"/>
    </location>
</feature>
<dbReference type="InterPro" id="IPR015919">
    <property type="entry name" value="Cadherin-like_sf"/>
</dbReference>
<dbReference type="Pfam" id="PF06439">
    <property type="entry name" value="3keto-disac_hyd"/>
    <property type="match status" value="1"/>
</dbReference>
<dbReference type="SUPFAM" id="SSF49313">
    <property type="entry name" value="Cadherin-like"/>
    <property type="match status" value="1"/>
</dbReference>
<organism evidence="2">
    <name type="scientific">marine sediment metagenome</name>
    <dbReference type="NCBI Taxonomy" id="412755"/>
    <lineage>
        <taxon>unclassified sequences</taxon>
        <taxon>metagenomes</taxon>
        <taxon>ecological metagenomes</taxon>
    </lineage>
</organism>
<reference evidence="2" key="1">
    <citation type="journal article" date="2014" name="Front. Microbiol.">
        <title>High frequency of phylogenetically diverse reductive dehalogenase-homologous genes in deep subseafloor sedimentary metagenomes.</title>
        <authorList>
            <person name="Kawai M."/>
            <person name="Futagami T."/>
            <person name="Toyoda A."/>
            <person name="Takaki Y."/>
            <person name="Nishi S."/>
            <person name="Hori S."/>
            <person name="Arai W."/>
            <person name="Tsubouchi T."/>
            <person name="Morono Y."/>
            <person name="Uchiyama I."/>
            <person name="Ito T."/>
            <person name="Fujiyama A."/>
            <person name="Inagaki F."/>
            <person name="Takami H."/>
        </authorList>
    </citation>
    <scope>NUCLEOTIDE SEQUENCE</scope>
    <source>
        <strain evidence="2">Expedition CK06-06</strain>
    </source>
</reference>
<protein>
    <recommendedName>
        <fullName evidence="1">3-keto-alpha-glucoside-1,2-lyase/3-keto-2-hydroxy-glucal hydratase domain-containing protein</fullName>
    </recommendedName>
</protein>
<comment type="caution">
    <text evidence="2">The sequence shown here is derived from an EMBL/GenBank/DDBJ whole genome shotgun (WGS) entry which is preliminary data.</text>
</comment>
<dbReference type="GO" id="GO:0005509">
    <property type="term" value="F:calcium ion binding"/>
    <property type="evidence" value="ECO:0007669"/>
    <property type="project" value="InterPro"/>
</dbReference>
<gene>
    <name evidence="2" type="ORF">S01H1_14997</name>
</gene>
<dbReference type="AlphaFoldDB" id="X0S1F3"/>
<dbReference type="Gene3D" id="2.60.120.560">
    <property type="entry name" value="Exo-inulinase, domain 1"/>
    <property type="match status" value="1"/>
</dbReference>
<feature type="non-terminal residue" evidence="2">
    <location>
        <position position="385"/>
    </location>
</feature>
<dbReference type="InterPro" id="IPR010496">
    <property type="entry name" value="AL/BT2_dom"/>
</dbReference>
<dbReference type="EMBL" id="BARS01007824">
    <property type="protein sequence ID" value="GAF69792.1"/>
    <property type="molecule type" value="Genomic_DNA"/>
</dbReference>
<evidence type="ECO:0000313" key="2">
    <source>
        <dbReference type="EMBL" id="GAF69792.1"/>
    </source>
</evidence>
<sequence>NTVVDINDHNLPSEPNFFFNGGNWTFSWTPTYDDAGSYEVTFEAPHGDYIDSETITITVNDVNPNLLLSDNFNDGDYTGWSVVDEADNDGPSSWSATTGTMIQSSNIYSLPAGPELPKFGTYAWYTGGISWTHYWVTLTISSDDNDAVGLMFRYQDDNNYYRFSWDKQRSYRRLIKKVNGIVTLLTEDNVPYVTGQDYQLEVVAQGSTLEVYIDGTPIFSVTDNSLSSGTIALYSWGNAGSYFDDILVENLSMVNLAPVISSVTATPSTISDEQTSQLQVAATDPDSGPSSLSYSWSVQPGEGSLSNANIANPVYTPPVVTSTQTFTLTVQVDDGEDTATSTVDVTVTNESYLLSENFDDGDYDGWMTVDEGTRDGPMDWSATTG</sequence>
<proteinExistence type="predicted"/>
<dbReference type="SUPFAM" id="SSF49299">
    <property type="entry name" value="PKD domain"/>
    <property type="match status" value="1"/>
</dbReference>
<dbReference type="GO" id="GO:0016020">
    <property type="term" value="C:membrane"/>
    <property type="evidence" value="ECO:0007669"/>
    <property type="project" value="InterPro"/>
</dbReference>
<dbReference type="GO" id="GO:0016787">
    <property type="term" value="F:hydrolase activity"/>
    <property type="evidence" value="ECO:0007669"/>
    <property type="project" value="InterPro"/>
</dbReference>
<evidence type="ECO:0000259" key="1">
    <source>
        <dbReference type="Pfam" id="PF06439"/>
    </source>
</evidence>
<dbReference type="InterPro" id="IPR035986">
    <property type="entry name" value="PKD_dom_sf"/>
</dbReference>
<dbReference type="Gene3D" id="2.60.40.10">
    <property type="entry name" value="Immunoglobulins"/>
    <property type="match status" value="2"/>
</dbReference>
<accession>X0S1F3</accession>
<feature type="non-terminal residue" evidence="2">
    <location>
        <position position="1"/>
    </location>
</feature>
<name>X0S1F3_9ZZZZ</name>
<dbReference type="Pfam" id="PF17963">
    <property type="entry name" value="Big_9"/>
    <property type="match status" value="1"/>
</dbReference>
<dbReference type="InterPro" id="IPR013783">
    <property type="entry name" value="Ig-like_fold"/>
</dbReference>